<reference evidence="2 3" key="1">
    <citation type="journal article" date="2014" name="Virology">
        <title>Genome of brown tide virus (AaV), the little giant of the Megaviridae, elucidates NCLDV genome expansion and host-virus coevolution.</title>
        <authorList>
            <person name="Moniruzzaman M."/>
            <person name="LeCleir G.R."/>
            <person name="Brown C.M."/>
            <person name="Gobler C.J."/>
            <person name="Bidle K.D."/>
            <person name="Wilson W.H."/>
            <person name="Wilhelm S.W."/>
        </authorList>
    </citation>
    <scope>NUCLEOTIDE SEQUENCE [LARGE SCALE GENOMIC DNA]</scope>
    <source>
        <strain evidence="2">BtV-01</strain>
    </source>
</reference>
<protein>
    <submittedName>
        <fullName evidence="2">Uncharacterized protein</fullName>
    </submittedName>
</protein>
<dbReference type="GeneID" id="20041493"/>
<evidence type="ECO:0000313" key="3">
    <source>
        <dbReference type="Proteomes" id="UP000028667"/>
    </source>
</evidence>
<dbReference type="KEGG" id="vg:20041493"/>
<evidence type="ECO:0000256" key="1">
    <source>
        <dbReference type="SAM" id="MobiDB-lite"/>
    </source>
</evidence>
<keyword evidence="3" id="KW-1185">Reference proteome</keyword>
<dbReference type="EMBL" id="KJ645900">
    <property type="protein sequence ID" value="AII17107.1"/>
    <property type="molecule type" value="Genomic_DNA"/>
</dbReference>
<gene>
    <name evidence="2" type="ORF">AaV_184</name>
</gene>
<organism evidence="2 3">
    <name type="scientific">Aureococcus anophagefferens virus</name>
    <dbReference type="NCBI Taxonomy" id="1474867"/>
    <lineage>
        <taxon>Viruses</taxon>
        <taxon>Varidnaviria</taxon>
        <taxon>Bamfordvirae</taxon>
        <taxon>Nucleocytoviricota</taxon>
        <taxon>Megaviricetes</taxon>
        <taxon>Imitervirales</taxon>
        <taxon>Schizomimiviridae</taxon>
        <taxon>Kratosvirus</taxon>
        <taxon>Kratosvirus quantuckense</taxon>
    </lineage>
</organism>
<dbReference type="RefSeq" id="YP_009052258.1">
    <property type="nucleotide sequence ID" value="NC_024697.1"/>
</dbReference>
<sequence length="159" mass="19001">MYCEFEQKKRRTCKNTSDPNKDPDQNCEIRNKKCYTRKIKNKPKIKMTRKKDKKEVGVEESKEEIEEIGVEESKEEIEEIGVEESKEEIEEIGVEESKEEIEQEIEEIIIPNNNEISFEQYLKIEIDDLFDTDSNYDIDDDEIEDFPLDEIELNKYFNS</sequence>
<dbReference type="Proteomes" id="UP000028667">
    <property type="component" value="Segment"/>
</dbReference>
<feature type="region of interest" description="Disordered" evidence="1">
    <location>
        <begin position="67"/>
        <end position="100"/>
    </location>
</feature>
<name>A0A076FH73_9VIRU</name>
<accession>A0A076FH73</accession>
<proteinExistence type="predicted"/>
<evidence type="ECO:0000313" key="2">
    <source>
        <dbReference type="EMBL" id="AII17107.1"/>
    </source>
</evidence>